<dbReference type="RefSeq" id="WP_154529657.1">
    <property type="nucleotide sequence ID" value="NZ_VUNH01000014.1"/>
</dbReference>
<dbReference type="Pfam" id="PF01590">
    <property type="entry name" value="GAF"/>
    <property type="match status" value="1"/>
</dbReference>
<evidence type="ECO:0000256" key="1">
    <source>
        <dbReference type="ARBA" id="ARBA00038454"/>
    </source>
</evidence>
<sequence length="163" mass="17457">MIPVEIPAQLTKDERYRLISARLAALAAAERDPLANLCNFMAYLYWTVGGVNWVGLYLLRDGELVLGPFAGKPACSRLAPGKGVCGAAVRAGKSQLVPDVRAFPGHIACDDASRSELVIPLTVGGRTWGVLDLDSPEPARFDETDRAALEKIAAQIEAQAARL</sequence>
<dbReference type="PROSITE" id="PS01320">
    <property type="entry name" value="UPF0067"/>
    <property type="match status" value="1"/>
</dbReference>
<dbReference type="InterPro" id="IPR029016">
    <property type="entry name" value="GAF-like_dom_sf"/>
</dbReference>
<dbReference type="AlphaFoldDB" id="A0A6L5YES9"/>
<dbReference type="EMBL" id="VUNH01000014">
    <property type="protein sequence ID" value="MST56583.1"/>
    <property type="molecule type" value="Genomic_DNA"/>
</dbReference>
<comment type="similarity">
    <text evidence="1">Belongs to the free Met sulfoxide reductase family.</text>
</comment>
<organism evidence="3 4">
    <name type="scientific">Pyramidobacter porci</name>
    <dbReference type="NCBI Taxonomy" id="2605789"/>
    <lineage>
        <taxon>Bacteria</taxon>
        <taxon>Thermotogati</taxon>
        <taxon>Synergistota</taxon>
        <taxon>Synergistia</taxon>
        <taxon>Synergistales</taxon>
        <taxon>Dethiosulfovibrionaceae</taxon>
        <taxon>Pyramidobacter</taxon>
    </lineage>
</organism>
<name>A0A6L5YES9_9BACT</name>
<dbReference type="InterPro" id="IPR000614">
    <property type="entry name" value="FRMsr_CS"/>
</dbReference>
<dbReference type="SMART" id="SM00065">
    <property type="entry name" value="GAF"/>
    <property type="match status" value="1"/>
</dbReference>
<dbReference type="Proteomes" id="UP000473699">
    <property type="component" value="Unassembled WGS sequence"/>
</dbReference>
<evidence type="ECO:0000259" key="2">
    <source>
        <dbReference type="SMART" id="SM00065"/>
    </source>
</evidence>
<feature type="domain" description="GAF" evidence="2">
    <location>
        <begin position="18"/>
        <end position="162"/>
    </location>
</feature>
<dbReference type="FunFam" id="3.30.450.40:FF:000008">
    <property type="entry name" value="GAF domain-containing proteins"/>
    <property type="match status" value="1"/>
</dbReference>
<comment type="caution">
    <text evidence="3">The sequence shown here is derived from an EMBL/GenBank/DDBJ whole genome shotgun (WGS) entry which is preliminary data.</text>
</comment>
<dbReference type="SUPFAM" id="SSF55781">
    <property type="entry name" value="GAF domain-like"/>
    <property type="match status" value="1"/>
</dbReference>
<evidence type="ECO:0000313" key="3">
    <source>
        <dbReference type="EMBL" id="MST56583.1"/>
    </source>
</evidence>
<evidence type="ECO:0000313" key="4">
    <source>
        <dbReference type="Proteomes" id="UP000473699"/>
    </source>
</evidence>
<reference evidence="3 4" key="1">
    <citation type="submission" date="2019-08" db="EMBL/GenBank/DDBJ databases">
        <title>In-depth cultivation of the pig gut microbiome towards novel bacterial diversity and tailored functional studies.</title>
        <authorList>
            <person name="Wylensek D."/>
            <person name="Hitch T.C.A."/>
            <person name="Clavel T."/>
        </authorList>
    </citation>
    <scope>NUCLEOTIDE SEQUENCE [LARGE SCALE GENOMIC DNA]</scope>
    <source>
        <strain evidence="3 4">SM-530-WT-4B</strain>
    </source>
</reference>
<gene>
    <name evidence="3" type="ORF">FYJ74_11185</name>
</gene>
<dbReference type="Gene3D" id="3.30.450.40">
    <property type="match status" value="1"/>
</dbReference>
<protein>
    <submittedName>
        <fullName evidence="3">GAF domain-containing protein</fullName>
    </submittedName>
</protein>
<proteinExistence type="inferred from homology"/>
<dbReference type="InterPro" id="IPR003018">
    <property type="entry name" value="GAF"/>
</dbReference>
<keyword evidence="4" id="KW-1185">Reference proteome</keyword>
<accession>A0A6L5YES9</accession>